<organism evidence="1 2">
    <name type="scientific">Rotaria magnacalcarata</name>
    <dbReference type="NCBI Taxonomy" id="392030"/>
    <lineage>
        <taxon>Eukaryota</taxon>
        <taxon>Metazoa</taxon>
        <taxon>Spiralia</taxon>
        <taxon>Gnathifera</taxon>
        <taxon>Rotifera</taxon>
        <taxon>Eurotatoria</taxon>
        <taxon>Bdelloidea</taxon>
        <taxon>Philodinida</taxon>
        <taxon>Philodinidae</taxon>
        <taxon>Rotaria</taxon>
    </lineage>
</organism>
<comment type="caution">
    <text evidence="1">The sequence shown here is derived from an EMBL/GenBank/DDBJ whole genome shotgun (WGS) entry which is preliminary data.</text>
</comment>
<gene>
    <name evidence="1" type="ORF">GIL414_LOCUS38140</name>
</gene>
<reference evidence="1" key="1">
    <citation type="submission" date="2021-02" db="EMBL/GenBank/DDBJ databases">
        <authorList>
            <person name="Nowell W R."/>
        </authorList>
    </citation>
    <scope>NUCLEOTIDE SEQUENCE</scope>
</reference>
<accession>A0A8S2YSQ6</accession>
<dbReference type="EMBL" id="CAJOBJ010099864">
    <property type="protein sequence ID" value="CAF4582498.1"/>
    <property type="molecule type" value="Genomic_DNA"/>
</dbReference>
<evidence type="ECO:0000313" key="2">
    <source>
        <dbReference type="Proteomes" id="UP000681720"/>
    </source>
</evidence>
<feature type="non-terminal residue" evidence="1">
    <location>
        <position position="60"/>
    </location>
</feature>
<protein>
    <submittedName>
        <fullName evidence="1">Uncharacterized protein</fullName>
    </submittedName>
</protein>
<name>A0A8S2YSQ6_9BILA</name>
<proteinExistence type="predicted"/>
<sequence length="60" mass="6616">MGFDAELNQTTKNYDLDIELGGISDENIPVAMQRILSIAGVLNVNFPLKNDSSRAQISYD</sequence>
<dbReference type="Proteomes" id="UP000681720">
    <property type="component" value="Unassembled WGS sequence"/>
</dbReference>
<evidence type="ECO:0000313" key="1">
    <source>
        <dbReference type="EMBL" id="CAF4582498.1"/>
    </source>
</evidence>
<dbReference type="AlphaFoldDB" id="A0A8S2YSQ6"/>